<evidence type="ECO:0000313" key="1">
    <source>
        <dbReference type="EMBL" id="GAK53828.1"/>
    </source>
</evidence>
<keyword evidence="2" id="KW-1185">Reference proteome</keyword>
<evidence type="ECO:0000313" key="2">
    <source>
        <dbReference type="Proteomes" id="UP000030700"/>
    </source>
</evidence>
<sequence>MTQNPWPYRVDGELGRIEFPTYRVCQQDITRYDTARAVFPPLGCWERDETRGFKELALIYGVTEQSYPKTATWLNRIRHQEGATGATTLRASVEREGRRAREAIEGTTTDMLCRAGFDETGQPVTAKGGWSHAPVVIPAEQIATLLDACDLTAAERHEIAQNPVCYEHPAETVNVSLDDVVVKQQKQHRTKATEESVPVEAEMGRKYVRQTVAHLQQQAQTYCITGQGGPTVLRIVLAYLLNMGGRFRLQFFVDGQKPLHAAILRAFSWGMNLGLILDWYHLEDKCKRQLRLAMRGATRRNAVLEALSPLLWYGRVASAVRLLQDLPGADLKNAEAIRDVIGYFERNRAYMPCYEVRKRLGLRNSSQIGEKMNDLLVSNRQKHQGMSWSVSGSSAIAAVETLKRNNEYHHWFDYHEIALKQVA</sequence>
<evidence type="ECO:0008006" key="3">
    <source>
        <dbReference type="Google" id="ProtNLM"/>
    </source>
</evidence>
<reference evidence="1 2" key="1">
    <citation type="journal article" date="2015" name="PeerJ">
        <title>First genomic representation of candidate bacterial phylum KSB3 points to enhanced environmental sensing as a trigger of wastewater bulking.</title>
        <authorList>
            <person name="Sekiguchi Y."/>
            <person name="Ohashi A."/>
            <person name="Parks D.H."/>
            <person name="Yamauchi T."/>
            <person name="Tyson G.W."/>
            <person name="Hugenholtz P."/>
        </authorList>
    </citation>
    <scope>NUCLEOTIDE SEQUENCE [LARGE SCALE GENOMIC DNA]</scope>
</reference>
<gene>
    <name evidence="1" type="ORF">U14_05102</name>
</gene>
<name>A0A081BQZ7_9BACT</name>
<accession>A0A081BQZ7</accession>
<proteinExistence type="predicted"/>
<dbReference type="HOGENOM" id="CLU_054540_0_0_0"/>
<dbReference type="Proteomes" id="UP000030700">
    <property type="component" value="Unassembled WGS sequence"/>
</dbReference>
<organism evidence="1 2">
    <name type="scientific">Candidatus Moduliflexus flocculans</name>
    <dbReference type="NCBI Taxonomy" id="1499966"/>
    <lineage>
        <taxon>Bacteria</taxon>
        <taxon>Candidatus Moduliflexota</taxon>
        <taxon>Candidatus Moduliflexia</taxon>
        <taxon>Candidatus Moduliflexales</taxon>
        <taxon>Candidatus Moduliflexaceae</taxon>
    </lineage>
</organism>
<dbReference type="EMBL" id="DF820460">
    <property type="protein sequence ID" value="GAK53828.1"/>
    <property type="molecule type" value="Genomic_DNA"/>
</dbReference>
<protein>
    <recommendedName>
        <fullName evidence="3">Transposase</fullName>
    </recommendedName>
</protein>
<dbReference type="AlphaFoldDB" id="A0A081BQZ7"/>